<accession>A0A9P5X7P4</accession>
<reference evidence="2" key="1">
    <citation type="submission" date="2020-11" db="EMBL/GenBank/DDBJ databases">
        <authorList>
            <consortium name="DOE Joint Genome Institute"/>
            <person name="Ahrendt S."/>
            <person name="Riley R."/>
            <person name="Andreopoulos W."/>
            <person name="Labutti K."/>
            <person name="Pangilinan J."/>
            <person name="Ruiz-Duenas F.J."/>
            <person name="Barrasa J.M."/>
            <person name="Sanchez-Garcia M."/>
            <person name="Camarero S."/>
            <person name="Miyauchi S."/>
            <person name="Serrano A."/>
            <person name="Linde D."/>
            <person name="Babiker R."/>
            <person name="Drula E."/>
            <person name="Ayuso-Fernandez I."/>
            <person name="Pacheco R."/>
            <person name="Padilla G."/>
            <person name="Ferreira P."/>
            <person name="Barriuso J."/>
            <person name="Kellner H."/>
            <person name="Castanera R."/>
            <person name="Alfaro M."/>
            <person name="Ramirez L."/>
            <person name="Pisabarro A.G."/>
            <person name="Kuo A."/>
            <person name="Tritt A."/>
            <person name="Lipzen A."/>
            <person name="He G."/>
            <person name="Yan M."/>
            <person name="Ng V."/>
            <person name="Cullen D."/>
            <person name="Martin F."/>
            <person name="Rosso M.-N."/>
            <person name="Henrissat B."/>
            <person name="Hibbett D."/>
            <person name="Martinez A.T."/>
            <person name="Grigoriev I.V."/>
        </authorList>
    </citation>
    <scope>NUCLEOTIDE SEQUENCE</scope>
    <source>
        <strain evidence="2">MF-IS2</strain>
    </source>
</reference>
<evidence type="ECO:0000256" key="1">
    <source>
        <dbReference type="SAM" id="Phobius"/>
    </source>
</evidence>
<gene>
    <name evidence="2" type="ORF">P691DRAFT_761994</name>
</gene>
<comment type="caution">
    <text evidence="2">The sequence shown here is derived from an EMBL/GenBank/DDBJ whole genome shotgun (WGS) entry which is preliminary data.</text>
</comment>
<name>A0A9P5X7P4_9AGAR</name>
<feature type="transmembrane region" description="Helical" evidence="1">
    <location>
        <begin position="140"/>
        <end position="164"/>
    </location>
</feature>
<keyword evidence="3" id="KW-1185">Reference proteome</keyword>
<organism evidence="2 3">
    <name type="scientific">Macrolepiota fuliginosa MF-IS2</name>
    <dbReference type="NCBI Taxonomy" id="1400762"/>
    <lineage>
        <taxon>Eukaryota</taxon>
        <taxon>Fungi</taxon>
        <taxon>Dikarya</taxon>
        <taxon>Basidiomycota</taxon>
        <taxon>Agaricomycotina</taxon>
        <taxon>Agaricomycetes</taxon>
        <taxon>Agaricomycetidae</taxon>
        <taxon>Agaricales</taxon>
        <taxon>Agaricineae</taxon>
        <taxon>Agaricaceae</taxon>
        <taxon>Macrolepiota</taxon>
    </lineage>
</organism>
<dbReference type="OrthoDB" id="3259206at2759"/>
<feature type="transmembrane region" description="Helical" evidence="1">
    <location>
        <begin position="98"/>
        <end position="120"/>
    </location>
</feature>
<feature type="transmembrane region" description="Helical" evidence="1">
    <location>
        <begin position="176"/>
        <end position="197"/>
    </location>
</feature>
<evidence type="ECO:0000313" key="2">
    <source>
        <dbReference type="EMBL" id="KAF9446008.1"/>
    </source>
</evidence>
<feature type="transmembrane region" description="Helical" evidence="1">
    <location>
        <begin position="20"/>
        <end position="43"/>
    </location>
</feature>
<keyword evidence="1" id="KW-0812">Transmembrane</keyword>
<dbReference type="AlphaFoldDB" id="A0A9P5X7P4"/>
<sequence length="308" mass="33445">MALIPRELNGLHDGTMCMAEIFLCSLLAGSLITLGISCVILLAREKERMSKQHRLLRIYVIALLFLIVSLEVEIFLGTGSNVAPCFWSPRKVQEYSDLVMFLGYLTVLAVYALTDGLLVWRCFMIYRGLRHSLLANHGRVVWIFPACLLGLGLVAGCIACGVRLQYRALSDKFVSGAFASDVVLNLYATILITATLLRYRRTVKSLSACTPSTPAQHLPIIAILLESAATNAPGAIVVAVGVGIREDYGVIFAPTVAMNQALTSVLIIHQVALGRAFRHRGEEEVKSMAPLAFRGCEGNGQGLSDHGV</sequence>
<evidence type="ECO:0000313" key="3">
    <source>
        <dbReference type="Proteomes" id="UP000807342"/>
    </source>
</evidence>
<dbReference type="Proteomes" id="UP000807342">
    <property type="component" value="Unassembled WGS sequence"/>
</dbReference>
<protein>
    <submittedName>
        <fullName evidence="2">Uncharacterized protein</fullName>
    </submittedName>
</protein>
<keyword evidence="1" id="KW-1133">Transmembrane helix</keyword>
<feature type="transmembrane region" description="Helical" evidence="1">
    <location>
        <begin position="55"/>
        <end position="78"/>
    </location>
</feature>
<keyword evidence="1" id="KW-0472">Membrane</keyword>
<proteinExistence type="predicted"/>
<dbReference type="EMBL" id="MU151268">
    <property type="protein sequence ID" value="KAF9446008.1"/>
    <property type="molecule type" value="Genomic_DNA"/>
</dbReference>